<gene>
    <name evidence="5" type="ORF">ACFPRH_15070</name>
</gene>
<accession>A0ABW0AK64</accession>
<dbReference type="RefSeq" id="WP_344474214.1">
    <property type="nucleotide sequence ID" value="NZ_BAAASB010000004.1"/>
</dbReference>
<keyword evidence="3" id="KW-0804">Transcription</keyword>
<keyword evidence="2" id="KW-0238">DNA-binding</keyword>
<dbReference type="InterPro" id="IPR016032">
    <property type="entry name" value="Sig_transdc_resp-reg_C-effctor"/>
</dbReference>
<organism evidence="5 6">
    <name type="scientific">Streptomyces amakusaensis</name>
    <dbReference type="NCBI Taxonomy" id="67271"/>
    <lineage>
        <taxon>Bacteria</taxon>
        <taxon>Bacillati</taxon>
        <taxon>Actinomycetota</taxon>
        <taxon>Actinomycetes</taxon>
        <taxon>Kitasatosporales</taxon>
        <taxon>Streptomycetaceae</taxon>
        <taxon>Streptomyces</taxon>
    </lineage>
</organism>
<evidence type="ECO:0000256" key="3">
    <source>
        <dbReference type="ARBA" id="ARBA00023163"/>
    </source>
</evidence>
<dbReference type="SUPFAM" id="SSF46894">
    <property type="entry name" value="C-terminal effector domain of the bipartite response regulators"/>
    <property type="match status" value="1"/>
</dbReference>
<dbReference type="PANTHER" id="PTHR44688:SF16">
    <property type="entry name" value="DNA-BINDING TRANSCRIPTIONAL ACTIVATOR DEVR_DOSR"/>
    <property type="match status" value="1"/>
</dbReference>
<dbReference type="PROSITE" id="PS00622">
    <property type="entry name" value="HTH_LUXR_1"/>
    <property type="match status" value="1"/>
</dbReference>
<reference evidence="6" key="1">
    <citation type="journal article" date="2019" name="Int. J. Syst. Evol. Microbiol.">
        <title>The Global Catalogue of Microorganisms (GCM) 10K type strain sequencing project: providing services to taxonomists for standard genome sequencing and annotation.</title>
        <authorList>
            <consortium name="The Broad Institute Genomics Platform"/>
            <consortium name="The Broad Institute Genome Sequencing Center for Infectious Disease"/>
            <person name="Wu L."/>
            <person name="Ma J."/>
        </authorList>
    </citation>
    <scope>NUCLEOTIDE SEQUENCE [LARGE SCALE GENOMIC DNA]</scope>
    <source>
        <strain evidence="6">PCU 266</strain>
    </source>
</reference>
<dbReference type="EMBL" id="JBHSKP010000008">
    <property type="protein sequence ID" value="MFC5153058.1"/>
    <property type="molecule type" value="Genomic_DNA"/>
</dbReference>
<dbReference type="PANTHER" id="PTHR44688">
    <property type="entry name" value="DNA-BINDING TRANSCRIPTIONAL ACTIVATOR DEVR_DOSR"/>
    <property type="match status" value="1"/>
</dbReference>
<proteinExistence type="predicted"/>
<evidence type="ECO:0000259" key="4">
    <source>
        <dbReference type="PROSITE" id="PS50043"/>
    </source>
</evidence>
<evidence type="ECO:0000256" key="2">
    <source>
        <dbReference type="ARBA" id="ARBA00023125"/>
    </source>
</evidence>
<evidence type="ECO:0000313" key="5">
    <source>
        <dbReference type="EMBL" id="MFC5153058.1"/>
    </source>
</evidence>
<evidence type="ECO:0000256" key="1">
    <source>
        <dbReference type="ARBA" id="ARBA00023015"/>
    </source>
</evidence>
<dbReference type="Gene3D" id="1.10.10.10">
    <property type="entry name" value="Winged helix-like DNA-binding domain superfamily/Winged helix DNA-binding domain"/>
    <property type="match status" value="1"/>
</dbReference>
<dbReference type="PROSITE" id="PS50043">
    <property type="entry name" value="HTH_LUXR_2"/>
    <property type="match status" value="1"/>
</dbReference>
<name>A0ABW0AK64_9ACTN</name>
<dbReference type="PRINTS" id="PR00038">
    <property type="entry name" value="HTHLUXR"/>
</dbReference>
<sequence length="351" mass="37255">MAREFGSVVVQRSDADERGRALSQLIAPVVPHDAFTLVGSDPAIGLGFGSFSFWHGFPPALVGALVRHRHQQGSPWHADVVAHGAAPTHLVTVGDPSLSPADRLRAEVLAAHGAASELRLLLRDEHGVWGMLALIRSGGGPPFDADDARLTALLAPALIDAVRRHVLAGPLVAAAPALPAGVITMGPDHRVRTVSPQAAAWLDLFRTRGRRIVPEWMPEVFLMALSLSTRSPAHRRNASAPLVCSPPAVCGRWIVCQGQTLGDGDGDDGGGDIALVIQSPVGDLLLPSFCAWYGITPRERDVVDELRTGAATRRIARSLDLSVHTVNDHLKAVFRKTGADGRDELIAALGH</sequence>
<dbReference type="InterPro" id="IPR000792">
    <property type="entry name" value="Tscrpt_reg_LuxR_C"/>
</dbReference>
<feature type="domain" description="HTH luxR-type" evidence="4">
    <location>
        <begin position="288"/>
        <end position="351"/>
    </location>
</feature>
<dbReference type="SMART" id="SM00421">
    <property type="entry name" value="HTH_LUXR"/>
    <property type="match status" value="1"/>
</dbReference>
<keyword evidence="1" id="KW-0805">Transcription regulation</keyword>
<dbReference type="InterPro" id="IPR036388">
    <property type="entry name" value="WH-like_DNA-bd_sf"/>
</dbReference>
<keyword evidence="6" id="KW-1185">Reference proteome</keyword>
<dbReference type="Proteomes" id="UP001596160">
    <property type="component" value="Unassembled WGS sequence"/>
</dbReference>
<dbReference type="SUPFAM" id="SSF55781">
    <property type="entry name" value="GAF domain-like"/>
    <property type="match status" value="1"/>
</dbReference>
<comment type="caution">
    <text evidence="5">The sequence shown here is derived from an EMBL/GenBank/DDBJ whole genome shotgun (WGS) entry which is preliminary data.</text>
</comment>
<protein>
    <submittedName>
        <fullName evidence="5">Helix-turn-helix transcriptional regulator</fullName>
    </submittedName>
</protein>
<dbReference type="Pfam" id="PF00196">
    <property type="entry name" value="GerE"/>
    <property type="match status" value="1"/>
</dbReference>
<evidence type="ECO:0000313" key="6">
    <source>
        <dbReference type="Proteomes" id="UP001596160"/>
    </source>
</evidence>